<feature type="compositionally biased region" description="Polar residues" evidence="9">
    <location>
        <begin position="9"/>
        <end position="20"/>
    </location>
</feature>
<accession>A0A6N2LCC1</accession>
<evidence type="ECO:0000256" key="3">
    <source>
        <dbReference type="ARBA" id="ARBA00022771"/>
    </source>
</evidence>
<keyword evidence="1" id="KW-0479">Metal-binding</keyword>
<keyword evidence="2" id="KW-0677">Repeat</keyword>
<dbReference type="InterPro" id="IPR055185">
    <property type="entry name" value="C2CH-4th_BIRD-IDD"/>
</dbReference>
<evidence type="ECO:0000256" key="8">
    <source>
        <dbReference type="PROSITE-ProRule" id="PRU00042"/>
    </source>
</evidence>
<dbReference type="Gene3D" id="3.30.160.60">
    <property type="entry name" value="Classic Zinc Finger"/>
    <property type="match status" value="2"/>
</dbReference>
<sequence>MMSGDAFSLPSSAAGFSQDQNNANPNPNPKTNPNHAAKRKRNLPGTPDPDAEVIALSPKSLMATNRFLCEICNKGFQRDQNLQLHRRGHNLPWKLKQRTNKEVRKKVYICPEKTCVHHEPSRALGDLTGIKKHFSRKHGEKKWKCEKCSKKYAVQSDWKAHSKTCGTREYKCDCGTLFSRKDSFITHRAFCDALAEESARITSVPAATNLNFRNDTVNLPHGFPNRPGVPDIAGIPQFNSGFGPDHFSGMNPGNSLGSDHQQKPGLSLWLNQANSHINPNLNLYVPSSSSGLPEMVQMGSANLYGSSSSISFGNLTLSGVPHGLKEEGNSKANMVHTSAPLYSDSVQNKQSKPAAVPNMSATALLQKAAQMGSTRSNQSFFVNNYGLMSCSSSSSPTPNPISLNQNPNELHQVFQNVKQAAAESLTTTNSVAMSDAMMCTPSNLDQLMMQASGKLQHDQTQLKHQRGSNSIESGLTRDFLGMSSESGRPFSPQDLAKFASLSSAMSLNHFTVNP</sequence>
<dbReference type="InterPro" id="IPR055186">
    <property type="entry name" value="C2H2-2nd_BIRD-IDD"/>
</dbReference>
<proteinExistence type="predicted"/>
<evidence type="ECO:0000256" key="9">
    <source>
        <dbReference type="SAM" id="MobiDB-lite"/>
    </source>
</evidence>
<dbReference type="InterPro" id="IPR036236">
    <property type="entry name" value="Znf_C2H2_sf"/>
</dbReference>
<keyword evidence="7" id="KW-0804">Transcription</keyword>
<keyword evidence="3 8" id="KW-0863">Zinc-finger</keyword>
<name>A0A6N2LCC1_SALVM</name>
<evidence type="ECO:0000256" key="5">
    <source>
        <dbReference type="ARBA" id="ARBA00023015"/>
    </source>
</evidence>
<dbReference type="Pfam" id="PF22992">
    <property type="entry name" value="C2CH-4th_BIRD-IDD"/>
    <property type="match status" value="1"/>
</dbReference>
<dbReference type="PROSITE" id="PS50157">
    <property type="entry name" value="ZINC_FINGER_C2H2_2"/>
    <property type="match status" value="1"/>
</dbReference>
<keyword evidence="5" id="KW-0805">Transcription regulation</keyword>
<organism evidence="11">
    <name type="scientific">Salix viminalis</name>
    <name type="common">Common osier</name>
    <name type="synonym">Basket willow</name>
    <dbReference type="NCBI Taxonomy" id="40686"/>
    <lineage>
        <taxon>Eukaryota</taxon>
        <taxon>Viridiplantae</taxon>
        <taxon>Streptophyta</taxon>
        <taxon>Embryophyta</taxon>
        <taxon>Tracheophyta</taxon>
        <taxon>Spermatophyta</taxon>
        <taxon>Magnoliopsida</taxon>
        <taxon>eudicotyledons</taxon>
        <taxon>Gunneridae</taxon>
        <taxon>Pentapetalae</taxon>
        <taxon>rosids</taxon>
        <taxon>fabids</taxon>
        <taxon>Malpighiales</taxon>
        <taxon>Salicaceae</taxon>
        <taxon>Saliceae</taxon>
        <taxon>Salix</taxon>
    </lineage>
</organism>
<feature type="domain" description="C2H2-type" evidence="10">
    <location>
        <begin position="67"/>
        <end position="89"/>
    </location>
</feature>
<dbReference type="Pfam" id="PF00096">
    <property type="entry name" value="zf-C2H2"/>
    <property type="match status" value="1"/>
</dbReference>
<dbReference type="PANTHER" id="PTHR10593">
    <property type="entry name" value="SERINE/THREONINE-PROTEIN KINASE RIO"/>
    <property type="match status" value="1"/>
</dbReference>
<evidence type="ECO:0000259" key="10">
    <source>
        <dbReference type="PROSITE" id="PS50157"/>
    </source>
</evidence>
<dbReference type="SMART" id="SM00355">
    <property type="entry name" value="ZnF_C2H2"/>
    <property type="match status" value="3"/>
</dbReference>
<feature type="compositionally biased region" description="Low complexity" evidence="9">
    <location>
        <begin position="21"/>
        <end position="34"/>
    </location>
</feature>
<dbReference type="Pfam" id="PF22996">
    <property type="entry name" value="C2H2-2nd_BIRD-IDD"/>
    <property type="match status" value="1"/>
</dbReference>
<evidence type="ECO:0000313" key="11">
    <source>
        <dbReference type="EMBL" id="VFU37698.1"/>
    </source>
</evidence>
<dbReference type="PROSITE" id="PS00028">
    <property type="entry name" value="ZINC_FINGER_C2H2_1"/>
    <property type="match status" value="1"/>
</dbReference>
<dbReference type="InterPro" id="IPR013087">
    <property type="entry name" value="Znf_C2H2_type"/>
</dbReference>
<dbReference type="GO" id="GO:0003677">
    <property type="term" value="F:DNA binding"/>
    <property type="evidence" value="ECO:0007669"/>
    <property type="project" value="UniProtKB-KW"/>
</dbReference>
<dbReference type="PANTHER" id="PTHR10593:SF231">
    <property type="entry name" value="PROTEIN INDETERMINATE-DOMAIN 13-RELATED"/>
    <property type="match status" value="1"/>
</dbReference>
<dbReference type="InterPro" id="IPR055187">
    <property type="entry name" value="C2CH-3rd_BIRD-IDD"/>
</dbReference>
<keyword evidence="4" id="KW-0862">Zinc</keyword>
<dbReference type="SUPFAM" id="SSF57667">
    <property type="entry name" value="beta-beta-alpha zinc fingers"/>
    <property type="match status" value="1"/>
</dbReference>
<dbReference type="GO" id="GO:0005634">
    <property type="term" value="C:nucleus"/>
    <property type="evidence" value="ECO:0007669"/>
    <property type="project" value="TreeGrafter"/>
</dbReference>
<dbReference type="Pfam" id="PF22995">
    <property type="entry name" value="C2CH-3rd_BIRD-IDD"/>
    <property type="match status" value="1"/>
</dbReference>
<dbReference type="FunFam" id="3.30.160.60:FF:000554">
    <property type="entry name" value="protein indeterminate-domain 12-like"/>
    <property type="match status" value="1"/>
</dbReference>
<dbReference type="FunFam" id="3.30.160.60:FF:000131">
    <property type="entry name" value="protein indeterminate-domain 5, chloroplastic-like"/>
    <property type="match status" value="1"/>
</dbReference>
<dbReference type="AlphaFoldDB" id="A0A6N2LCC1"/>
<reference evidence="11" key="1">
    <citation type="submission" date="2019-03" db="EMBL/GenBank/DDBJ databases">
        <authorList>
            <person name="Mank J."/>
            <person name="Almeida P."/>
        </authorList>
    </citation>
    <scope>NUCLEOTIDE SEQUENCE</scope>
    <source>
        <strain evidence="11">78183</strain>
    </source>
</reference>
<evidence type="ECO:0000256" key="1">
    <source>
        <dbReference type="ARBA" id="ARBA00022723"/>
    </source>
</evidence>
<evidence type="ECO:0000256" key="7">
    <source>
        <dbReference type="ARBA" id="ARBA00023163"/>
    </source>
</evidence>
<dbReference type="GO" id="GO:0003700">
    <property type="term" value="F:DNA-binding transcription factor activity"/>
    <property type="evidence" value="ECO:0007669"/>
    <property type="project" value="TreeGrafter"/>
</dbReference>
<evidence type="ECO:0000256" key="4">
    <source>
        <dbReference type="ARBA" id="ARBA00022833"/>
    </source>
</evidence>
<protein>
    <recommendedName>
        <fullName evidence="10">C2H2-type domain-containing protein</fullName>
    </recommendedName>
</protein>
<dbReference type="EMBL" id="CAADRP010001324">
    <property type="protein sequence ID" value="VFU37698.1"/>
    <property type="molecule type" value="Genomic_DNA"/>
</dbReference>
<dbReference type="GO" id="GO:0008270">
    <property type="term" value="F:zinc ion binding"/>
    <property type="evidence" value="ECO:0007669"/>
    <property type="project" value="UniProtKB-KW"/>
</dbReference>
<dbReference type="InterPro" id="IPR031140">
    <property type="entry name" value="IDD1-16"/>
</dbReference>
<evidence type="ECO:0000256" key="6">
    <source>
        <dbReference type="ARBA" id="ARBA00023125"/>
    </source>
</evidence>
<keyword evidence="6" id="KW-0238">DNA-binding</keyword>
<feature type="region of interest" description="Disordered" evidence="9">
    <location>
        <begin position="1"/>
        <end position="52"/>
    </location>
</feature>
<gene>
    <name evidence="11" type="ORF">SVIM_LOCUS201148</name>
</gene>
<evidence type="ECO:0000256" key="2">
    <source>
        <dbReference type="ARBA" id="ARBA00022737"/>
    </source>
</evidence>